<evidence type="ECO:0000256" key="2">
    <source>
        <dbReference type="ARBA" id="ARBA00004818"/>
    </source>
</evidence>
<evidence type="ECO:0000313" key="7">
    <source>
        <dbReference type="EMBL" id="MBB5033105.1"/>
    </source>
</evidence>
<sequence>MIRNLLFDWSGTLVDDLPGVISAVNGMLRTAGAAELTREEFRARFRLPYTEFFAEVLPDVPLQRLQQLYLEHFTHAHEDLHLLPHALEFIQYAAATGRRMVVLSSAPLEHVTAQAQALGVRDAFELLRCGVVDKREEIHGLLADLDMAPEETAFIGDMRHDIDAGRAAGVVSIATCTGYETAAQLLTSGPDMLVPDLSRLPALLGGLGAADKAYPVATVGALILNEAGELLLIRTHKWSHRWGIPGGKIKRGETCEEALIREIQEETALTLKDIAFVMVQDCIEPPEFQRSAHFLLLNYIARCTEAQPQVVLNEEAQAFRWVPLAEALEMDLNIPTRVLIDECVRKGLLGKAQ</sequence>
<dbReference type="GO" id="GO:0006281">
    <property type="term" value="P:DNA repair"/>
    <property type="evidence" value="ECO:0007669"/>
    <property type="project" value="TreeGrafter"/>
</dbReference>
<dbReference type="EC" id="3.1.3.18" evidence="4"/>
<dbReference type="InterPro" id="IPR000086">
    <property type="entry name" value="NUDIX_hydrolase_dom"/>
</dbReference>
<comment type="caution">
    <text evidence="7">The sequence shown here is derived from an EMBL/GenBank/DDBJ whole genome shotgun (WGS) entry which is preliminary data.</text>
</comment>
<evidence type="ECO:0000256" key="3">
    <source>
        <dbReference type="ARBA" id="ARBA00006171"/>
    </source>
</evidence>
<dbReference type="GO" id="GO:0005829">
    <property type="term" value="C:cytosol"/>
    <property type="evidence" value="ECO:0007669"/>
    <property type="project" value="TreeGrafter"/>
</dbReference>
<dbReference type="InterPro" id="IPR041492">
    <property type="entry name" value="HAD_2"/>
</dbReference>
<dbReference type="Pfam" id="PF00293">
    <property type="entry name" value="NUDIX"/>
    <property type="match status" value="1"/>
</dbReference>
<dbReference type="InterPro" id="IPR023198">
    <property type="entry name" value="PGP-like_dom2"/>
</dbReference>
<dbReference type="InterPro" id="IPR020476">
    <property type="entry name" value="Nudix_hydrolase"/>
</dbReference>
<dbReference type="PROSITE" id="PS51462">
    <property type="entry name" value="NUDIX"/>
    <property type="match status" value="1"/>
</dbReference>
<dbReference type="PANTHER" id="PTHR43434">
    <property type="entry name" value="PHOSPHOGLYCOLATE PHOSPHATASE"/>
    <property type="match status" value="1"/>
</dbReference>
<comment type="similarity">
    <text evidence="3">Belongs to the HAD-like hydrolase superfamily. CbbY/CbbZ/Gph/YieH family.</text>
</comment>
<dbReference type="InterPro" id="IPR050155">
    <property type="entry name" value="HAD-like_hydrolase_sf"/>
</dbReference>
<evidence type="ECO:0000256" key="1">
    <source>
        <dbReference type="ARBA" id="ARBA00000830"/>
    </source>
</evidence>
<dbReference type="Gene3D" id="3.40.50.1000">
    <property type="entry name" value="HAD superfamily/HAD-like"/>
    <property type="match status" value="1"/>
</dbReference>
<comment type="pathway">
    <text evidence="2">Organic acid metabolism; glycolate biosynthesis; glycolate from 2-phosphoglycolate: step 1/1.</text>
</comment>
<accession>A0A7W7YC28</accession>
<name>A0A7W7YC28_9BACT</name>
<organism evidence="7 8">
    <name type="scientific">Prosthecobacter vanneervenii</name>
    <dbReference type="NCBI Taxonomy" id="48466"/>
    <lineage>
        <taxon>Bacteria</taxon>
        <taxon>Pseudomonadati</taxon>
        <taxon>Verrucomicrobiota</taxon>
        <taxon>Verrucomicrobiia</taxon>
        <taxon>Verrucomicrobiales</taxon>
        <taxon>Verrucomicrobiaceae</taxon>
        <taxon>Prosthecobacter</taxon>
    </lineage>
</organism>
<comment type="catalytic activity">
    <reaction evidence="1">
        <text>2-phosphoglycolate + H2O = glycolate + phosphate</text>
        <dbReference type="Rhea" id="RHEA:14369"/>
        <dbReference type="ChEBI" id="CHEBI:15377"/>
        <dbReference type="ChEBI" id="CHEBI:29805"/>
        <dbReference type="ChEBI" id="CHEBI:43474"/>
        <dbReference type="ChEBI" id="CHEBI:58033"/>
        <dbReference type="EC" id="3.1.3.18"/>
    </reaction>
</comment>
<keyword evidence="5 7" id="KW-0378">Hydrolase</keyword>
<dbReference type="Gene3D" id="3.90.79.10">
    <property type="entry name" value="Nucleoside Triphosphate Pyrophosphohydrolase"/>
    <property type="match status" value="1"/>
</dbReference>
<dbReference type="Pfam" id="PF13419">
    <property type="entry name" value="HAD_2"/>
    <property type="match status" value="1"/>
</dbReference>
<dbReference type="InterPro" id="IPR023214">
    <property type="entry name" value="HAD_sf"/>
</dbReference>
<feature type="domain" description="Nudix hydrolase" evidence="6">
    <location>
        <begin position="214"/>
        <end position="344"/>
    </location>
</feature>
<dbReference type="InterPro" id="IPR036412">
    <property type="entry name" value="HAD-like_sf"/>
</dbReference>
<dbReference type="AlphaFoldDB" id="A0A7W7YC28"/>
<reference evidence="7 8" key="1">
    <citation type="submission" date="2020-08" db="EMBL/GenBank/DDBJ databases">
        <title>Genomic Encyclopedia of Type Strains, Phase IV (KMG-IV): sequencing the most valuable type-strain genomes for metagenomic binning, comparative biology and taxonomic classification.</title>
        <authorList>
            <person name="Goeker M."/>
        </authorList>
    </citation>
    <scope>NUCLEOTIDE SEQUENCE [LARGE SCALE GENOMIC DNA]</scope>
    <source>
        <strain evidence="7 8">DSM 12252</strain>
    </source>
</reference>
<evidence type="ECO:0000259" key="6">
    <source>
        <dbReference type="PROSITE" id="PS51462"/>
    </source>
</evidence>
<gene>
    <name evidence="7" type="ORF">HNQ65_002688</name>
</gene>
<keyword evidence="8" id="KW-1185">Reference proteome</keyword>
<dbReference type="PANTHER" id="PTHR43434:SF1">
    <property type="entry name" value="PHOSPHOGLYCOLATE PHOSPHATASE"/>
    <property type="match status" value="1"/>
</dbReference>
<dbReference type="SFLD" id="SFLDS00003">
    <property type="entry name" value="Haloacid_Dehalogenase"/>
    <property type="match status" value="1"/>
</dbReference>
<dbReference type="SFLD" id="SFLDG01129">
    <property type="entry name" value="C1.5:_HAD__Beta-PGM__Phosphata"/>
    <property type="match status" value="1"/>
</dbReference>
<dbReference type="InterPro" id="IPR015797">
    <property type="entry name" value="NUDIX_hydrolase-like_dom_sf"/>
</dbReference>
<dbReference type="SUPFAM" id="SSF56784">
    <property type="entry name" value="HAD-like"/>
    <property type="match status" value="1"/>
</dbReference>
<dbReference type="Gene3D" id="1.10.150.240">
    <property type="entry name" value="Putative phosphatase, domain 2"/>
    <property type="match status" value="1"/>
</dbReference>
<protein>
    <recommendedName>
        <fullName evidence="4">phosphoglycolate phosphatase</fullName>
        <ecNumber evidence="4">3.1.3.18</ecNumber>
    </recommendedName>
</protein>
<proteinExistence type="inferred from homology"/>
<evidence type="ECO:0000256" key="5">
    <source>
        <dbReference type="ARBA" id="ARBA00022801"/>
    </source>
</evidence>
<dbReference type="GO" id="GO:0008967">
    <property type="term" value="F:phosphoglycolate phosphatase activity"/>
    <property type="evidence" value="ECO:0007669"/>
    <property type="project" value="UniProtKB-EC"/>
</dbReference>
<dbReference type="EMBL" id="JACHIG010000005">
    <property type="protein sequence ID" value="MBB5033105.1"/>
    <property type="molecule type" value="Genomic_DNA"/>
</dbReference>
<dbReference type="PRINTS" id="PR00502">
    <property type="entry name" value="NUDIXFAMILY"/>
</dbReference>
<evidence type="ECO:0000256" key="4">
    <source>
        <dbReference type="ARBA" id="ARBA00013078"/>
    </source>
</evidence>
<dbReference type="RefSeq" id="WP_184340023.1">
    <property type="nucleotide sequence ID" value="NZ_JACHIG010000005.1"/>
</dbReference>
<dbReference type="SUPFAM" id="SSF55811">
    <property type="entry name" value="Nudix"/>
    <property type="match status" value="1"/>
</dbReference>
<dbReference type="Proteomes" id="UP000590740">
    <property type="component" value="Unassembled WGS sequence"/>
</dbReference>
<evidence type="ECO:0000313" key="8">
    <source>
        <dbReference type="Proteomes" id="UP000590740"/>
    </source>
</evidence>